<gene>
    <name evidence="1" type="ORF">GBAR_LOCUS30328</name>
</gene>
<dbReference type="InterPro" id="IPR038081">
    <property type="entry name" value="CalX-like_sf"/>
</dbReference>
<organism evidence="1 2">
    <name type="scientific">Geodia barretti</name>
    <name type="common">Barrett's horny sponge</name>
    <dbReference type="NCBI Taxonomy" id="519541"/>
    <lineage>
        <taxon>Eukaryota</taxon>
        <taxon>Metazoa</taxon>
        <taxon>Porifera</taxon>
        <taxon>Demospongiae</taxon>
        <taxon>Heteroscleromorpha</taxon>
        <taxon>Tetractinellida</taxon>
        <taxon>Astrophorina</taxon>
        <taxon>Geodiidae</taxon>
        <taxon>Geodia</taxon>
    </lineage>
</organism>
<dbReference type="EMBL" id="CASHTH010004286">
    <property type="protein sequence ID" value="CAI8055587.1"/>
    <property type="molecule type" value="Genomic_DNA"/>
</dbReference>
<sequence length="154" mass="14807">MINGTDQSAVVSVGASDTATVTITDNDAGEVEVAAASVGITEGGAAGSVCVLLTGTTGSPTELSNPLAVSVESVLNADAGAGDFSLGASVTIPAGTTLPTDGSHCVAVSGTEDTFLEGDEAFDAMITGTDQSAVVSVGASDSATVTITDNDGAY</sequence>
<dbReference type="Gene3D" id="2.60.40.2030">
    <property type="match status" value="1"/>
</dbReference>
<evidence type="ECO:0000313" key="1">
    <source>
        <dbReference type="EMBL" id="CAI8055587.1"/>
    </source>
</evidence>
<dbReference type="AlphaFoldDB" id="A0AA35XLA8"/>
<feature type="non-terminal residue" evidence="1">
    <location>
        <position position="154"/>
    </location>
</feature>
<proteinExistence type="predicted"/>
<name>A0AA35XLA8_GEOBA</name>
<comment type="caution">
    <text evidence="1">The sequence shown here is derived from an EMBL/GenBank/DDBJ whole genome shotgun (WGS) entry which is preliminary data.</text>
</comment>
<evidence type="ECO:0000313" key="2">
    <source>
        <dbReference type="Proteomes" id="UP001174909"/>
    </source>
</evidence>
<dbReference type="SUPFAM" id="SSF141072">
    <property type="entry name" value="CalX-like"/>
    <property type="match status" value="1"/>
</dbReference>
<reference evidence="1" key="1">
    <citation type="submission" date="2023-03" db="EMBL/GenBank/DDBJ databases">
        <authorList>
            <person name="Steffen K."/>
            <person name="Cardenas P."/>
        </authorList>
    </citation>
    <scope>NUCLEOTIDE SEQUENCE</scope>
</reference>
<keyword evidence="2" id="KW-1185">Reference proteome</keyword>
<accession>A0AA35XLA8</accession>
<protein>
    <submittedName>
        <fullName evidence="1">Uncharacterized protein</fullName>
    </submittedName>
</protein>
<dbReference type="Proteomes" id="UP001174909">
    <property type="component" value="Unassembled WGS sequence"/>
</dbReference>